<evidence type="ECO:0000313" key="6">
    <source>
        <dbReference type="EMBL" id="CAL6107927.1"/>
    </source>
</evidence>
<organism evidence="3">
    <name type="scientific">Hexamita inflata</name>
    <dbReference type="NCBI Taxonomy" id="28002"/>
    <lineage>
        <taxon>Eukaryota</taxon>
        <taxon>Metamonada</taxon>
        <taxon>Diplomonadida</taxon>
        <taxon>Hexamitidae</taxon>
        <taxon>Hexamitinae</taxon>
        <taxon>Hexamita</taxon>
    </lineage>
</organism>
<dbReference type="Gene3D" id="3.80.10.10">
    <property type="entry name" value="Ribonuclease Inhibitor"/>
    <property type="match status" value="5"/>
</dbReference>
<reference evidence="5 7" key="2">
    <citation type="submission" date="2024-07" db="EMBL/GenBank/DDBJ databases">
        <authorList>
            <person name="Akdeniz Z."/>
        </authorList>
    </citation>
    <scope>NUCLEOTIDE SEQUENCE [LARGE SCALE GENOMIC DNA]</scope>
</reference>
<protein>
    <submittedName>
        <fullName evidence="3">Uncharacterized protein</fullName>
    </submittedName>
</protein>
<proteinExistence type="predicted"/>
<dbReference type="EMBL" id="CATOUU010000019">
    <property type="protein sequence ID" value="CAI9913129.1"/>
    <property type="molecule type" value="Genomic_DNA"/>
</dbReference>
<dbReference type="EMBL" id="CAXDID020000642">
    <property type="protein sequence ID" value="CAL6107927.1"/>
    <property type="molecule type" value="Genomic_DNA"/>
</dbReference>
<dbReference type="SUPFAM" id="SSF52058">
    <property type="entry name" value="L domain-like"/>
    <property type="match status" value="3"/>
</dbReference>
<dbReference type="InterPro" id="IPR050836">
    <property type="entry name" value="SDS22/Internalin_LRR"/>
</dbReference>
<gene>
    <name evidence="4" type="ORF">HINF_LOCUS2496</name>
    <name evidence="5" type="ORF">HINF_LOCUS68837</name>
    <name evidence="6" type="ORF">HINF_LOCUS74723</name>
    <name evidence="3" type="ORF">HINF_LOCUS774</name>
</gene>
<evidence type="ECO:0000313" key="3">
    <source>
        <dbReference type="EMBL" id="CAI9913129.1"/>
    </source>
</evidence>
<dbReference type="AlphaFoldDB" id="A0AA86N583"/>
<dbReference type="PANTHER" id="PTHR46652">
    <property type="entry name" value="LEUCINE-RICH REPEAT AND IQ DOMAIN-CONTAINING PROTEIN 1-RELATED"/>
    <property type="match status" value="1"/>
</dbReference>
<keyword evidence="7" id="KW-1185">Reference proteome</keyword>
<dbReference type="InterPro" id="IPR032675">
    <property type="entry name" value="LRR_dom_sf"/>
</dbReference>
<name>A0AA86N583_9EUKA</name>
<dbReference type="SMART" id="SM00365">
    <property type="entry name" value="LRR_SD22"/>
    <property type="match status" value="11"/>
</dbReference>
<evidence type="ECO:0000256" key="1">
    <source>
        <dbReference type="ARBA" id="ARBA00022614"/>
    </source>
</evidence>
<reference evidence="3" key="1">
    <citation type="submission" date="2023-06" db="EMBL/GenBank/DDBJ databases">
        <authorList>
            <person name="Kurt Z."/>
        </authorList>
    </citation>
    <scope>NUCLEOTIDE SEQUENCE</scope>
</reference>
<dbReference type="PANTHER" id="PTHR46652:SF3">
    <property type="entry name" value="LEUCINE-RICH REPEAT-CONTAINING PROTEIN 9"/>
    <property type="match status" value="1"/>
</dbReference>
<comment type="caution">
    <text evidence="3">The sequence shown here is derived from an EMBL/GenBank/DDBJ whole genome shotgun (WGS) entry which is preliminary data.</text>
</comment>
<evidence type="ECO:0000313" key="4">
    <source>
        <dbReference type="EMBL" id="CAI9914851.1"/>
    </source>
</evidence>
<keyword evidence="2" id="KW-0677">Repeat</keyword>
<dbReference type="SMART" id="SM00369">
    <property type="entry name" value="LRR_TYP"/>
    <property type="match status" value="10"/>
</dbReference>
<accession>A0AA86N583</accession>
<dbReference type="InterPro" id="IPR001611">
    <property type="entry name" value="Leu-rich_rpt"/>
</dbReference>
<evidence type="ECO:0000313" key="7">
    <source>
        <dbReference type="Proteomes" id="UP001642409"/>
    </source>
</evidence>
<dbReference type="EMBL" id="CAXDID020000493">
    <property type="protein sequence ID" value="CAL6097287.1"/>
    <property type="molecule type" value="Genomic_DNA"/>
</dbReference>
<dbReference type="PROSITE" id="PS51450">
    <property type="entry name" value="LRR"/>
    <property type="match status" value="10"/>
</dbReference>
<keyword evidence="1" id="KW-0433">Leucine-rich repeat</keyword>
<dbReference type="EMBL" id="CATOUU010000059">
    <property type="protein sequence ID" value="CAI9914851.1"/>
    <property type="molecule type" value="Genomic_DNA"/>
</dbReference>
<dbReference type="Proteomes" id="UP001642409">
    <property type="component" value="Unassembled WGS sequence"/>
</dbReference>
<sequence>MEEQIIDNEKFYCVRSDTNLSDKQIDNIANMKVNQLYYPSISSIPVHITKLIASGCCLQEISGVRFMKNLSYLDVSNNFIKNISDLQYLQNLQYLNMTNNKIIFSQPLSVLPLLQQLLLTSNMIHDFDALATNPNFKINWICPQNIAQIRNFMDYLGSSSTIEQATVLMTQTISRRDQSPYYDQIILKYAPLVINKTLVIYNDQELRSIQFTDFMNIETLFVFECYNLSFERVPTKIKKLAVNMCYIENINGLENIKSVVELSLRGNRIFEIGVLSRMNKLLKLDMAQNNLDSIRGIEQLVNLTEIDLSENTITEINSLKFMKQLKSVNLSKNKITLAEDLESLANLKTLNISYNYLKSINFVKQMTKLVQFNASYNQIKSIDNIKYLTILVDLRLDGNMIESFSAIDFPNQKANWYTSEQQANESDKTRMIIKECLKFPVGTNLRFQNNIDLKQFGFIDALKSQELTITNCPNISFENCPRIPIKLRINKCGFESITGIFEMQQIVELNLGFNNIRHINELENLINIQVLNLQNNDIYRINSLGNLKQLKSVNLTNNRVIFSQPLNHMQGQLLIDNNLVTDNVTLKNQNKPQLADYQNFLGPNSTEDQAKELSRIVLSDQKYDLLMKQKYIQSVVNNALQIQNDQTLTDFGFTREMNIHTLNVQNCQNVKLPFKNELKHLKSDNSGVLINYPEVVLLKAPNQITSLTINNCRLTNIVGIENMKQLQYINLKDNQIILIEQLKYLTNLKQVIIDNNYILDLEYLTNQNWVCEQKVPTDANLQAYLTDTNSTLTLDAFKAQIAPKKVRSELLINQLQQKHDSDMQNKYKPQVSYNKLEISSNTGIQDIKFMDQISVVCLILNGCTNFSFRRASTQLLYLTLNDCNISDLEGLQQFQQLKKLELIKNTQIQSVKQIFTLKNLLSLTISNTKLTNLVGIESLSKLKYIDLRDNCIVSVEPLKPLQNIKQLLLDNNQILDMEHLTTMKNYNTDWIYYQNETEDAVLNQFILDTNRNISSQELKTSFEAKKRRTAELIRDYPAAYDAKMKAKYQNDVDRDQDNFYGTYLYIQHDQELRDLCFISELGVTHLSLYNCQNAHALRAPANLRAFVHYNSALKTAKGVERLVGLDCLFLGNNQIVEINIRGLDKLKDLYVPINKIRDLSGAEYLKAKGCCQERYETGNQKQPSQEEIDEARLW</sequence>
<evidence type="ECO:0000256" key="2">
    <source>
        <dbReference type="ARBA" id="ARBA00022737"/>
    </source>
</evidence>
<evidence type="ECO:0000313" key="5">
    <source>
        <dbReference type="EMBL" id="CAL6097287.1"/>
    </source>
</evidence>
<dbReference type="InterPro" id="IPR003591">
    <property type="entry name" value="Leu-rich_rpt_typical-subtyp"/>
</dbReference>